<organism evidence="4">
    <name type="scientific">freshwater metagenome</name>
    <dbReference type="NCBI Taxonomy" id="449393"/>
    <lineage>
        <taxon>unclassified sequences</taxon>
        <taxon>metagenomes</taxon>
        <taxon>ecological metagenomes</taxon>
    </lineage>
</organism>
<sequence length="159" mass="17440">MPAKDGDGWVECSCGARHWGRNGAAGIVILNPTDRTVLMQLRAEWTHGGQTWAFPGGARDSHETSQEAALRELYEELGIASDAVEIVHGNTWTDHGDWHYHTVIATAHNIVDVVSNEESVDVRWVHIDQVTELELHPGVASVWPEVSVTIVSILDAAQC</sequence>
<protein>
    <submittedName>
        <fullName evidence="4">Unannotated protein</fullName>
    </submittedName>
</protein>
<evidence type="ECO:0000256" key="2">
    <source>
        <dbReference type="ARBA" id="ARBA00022801"/>
    </source>
</evidence>
<dbReference type="PROSITE" id="PS00893">
    <property type="entry name" value="NUDIX_BOX"/>
    <property type="match status" value="1"/>
</dbReference>
<feature type="domain" description="Nudix hydrolase" evidence="3">
    <location>
        <begin position="20"/>
        <end position="148"/>
    </location>
</feature>
<dbReference type="Gene3D" id="3.90.79.10">
    <property type="entry name" value="Nucleoside Triphosphate Pyrophosphohydrolase"/>
    <property type="match status" value="1"/>
</dbReference>
<dbReference type="PANTHER" id="PTHR43046:SF2">
    <property type="entry name" value="8-OXO-DGTP DIPHOSPHATASE-RELATED"/>
    <property type="match status" value="1"/>
</dbReference>
<dbReference type="PROSITE" id="PS51462">
    <property type="entry name" value="NUDIX"/>
    <property type="match status" value="1"/>
</dbReference>
<dbReference type="InterPro" id="IPR020476">
    <property type="entry name" value="Nudix_hydrolase"/>
</dbReference>
<dbReference type="InterPro" id="IPR000086">
    <property type="entry name" value="NUDIX_hydrolase_dom"/>
</dbReference>
<dbReference type="PRINTS" id="PR00502">
    <property type="entry name" value="NUDIXFAMILY"/>
</dbReference>
<dbReference type="GO" id="GO:0016787">
    <property type="term" value="F:hydrolase activity"/>
    <property type="evidence" value="ECO:0007669"/>
    <property type="project" value="UniProtKB-KW"/>
</dbReference>
<proteinExistence type="predicted"/>
<dbReference type="InterPro" id="IPR020084">
    <property type="entry name" value="NUDIX_hydrolase_CS"/>
</dbReference>
<accession>A0A6J5ZT35</accession>
<name>A0A6J5ZT35_9ZZZZ</name>
<evidence type="ECO:0000259" key="3">
    <source>
        <dbReference type="PROSITE" id="PS51462"/>
    </source>
</evidence>
<evidence type="ECO:0000256" key="1">
    <source>
        <dbReference type="ARBA" id="ARBA00001946"/>
    </source>
</evidence>
<comment type="cofactor">
    <cofactor evidence="1">
        <name>Mg(2+)</name>
        <dbReference type="ChEBI" id="CHEBI:18420"/>
    </cofactor>
</comment>
<dbReference type="AlphaFoldDB" id="A0A6J5ZT35"/>
<dbReference type="InterPro" id="IPR015797">
    <property type="entry name" value="NUDIX_hydrolase-like_dom_sf"/>
</dbReference>
<reference evidence="4" key="1">
    <citation type="submission" date="2020-05" db="EMBL/GenBank/DDBJ databases">
        <authorList>
            <person name="Chiriac C."/>
            <person name="Salcher M."/>
            <person name="Ghai R."/>
            <person name="Kavagutti S V."/>
        </authorList>
    </citation>
    <scope>NUCLEOTIDE SEQUENCE</scope>
</reference>
<evidence type="ECO:0000313" key="4">
    <source>
        <dbReference type="EMBL" id="CAB4344486.1"/>
    </source>
</evidence>
<dbReference type="PANTHER" id="PTHR43046">
    <property type="entry name" value="GDP-MANNOSE MANNOSYL HYDROLASE"/>
    <property type="match status" value="1"/>
</dbReference>
<keyword evidence="2" id="KW-0378">Hydrolase</keyword>
<dbReference type="SUPFAM" id="SSF55811">
    <property type="entry name" value="Nudix"/>
    <property type="match status" value="1"/>
</dbReference>
<gene>
    <name evidence="4" type="ORF">UFOPK3770_01297</name>
</gene>
<dbReference type="EMBL" id="CAESAJ010000196">
    <property type="protein sequence ID" value="CAB4344486.1"/>
    <property type="molecule type" value="Genomic_DNA"/>
</dbReference>
<dbReference type="Pfam" id="PF00293">
    <property type="entry name" value="NUDIX"/>
    <property type="match status" value="1"/>
</dbReference>